<dbReference type="InterPro" id="IPR016024">
    <property type="entry name" value="ARM-type_fold"/>
</dbReference>
<feature type="compositionally biased region" description="Polar residues" evidence="1">
    <location>
        <begin position="13"/>
        <end position="27"/>
    </location>
</feature>
<dbReference type="InterPro" id="IPR050164">
    <property type="entry name" value="Peptidase_C19"/>
</dbReference>
<feature type="compositionally biased region" description="Pro residues" evidence="1">
    <location>
        <begin position="251"/>
        <end position="260"/>
    </location>
</feature>
<dbReference type="PANTHER" id="PTHR24006:SF827">
    <property type="entry name" value="UBIQUITIN CARBOXYL-TERMINAL HYDROLASE 34"/>
    <property type="match status" value="1"/>
</dbReference>
<dbReference type="PROSITE" id="PS00973">
    <property type="entry name" value="USP_2"/>
    <property type="match status" value="1"/>
</dbReference>
<dbReference type="SUPFAM" id="SSF48371">
    <property type="entry name" value="ARM repeat"/>
    <property type="match status" value="1"/>
</dbReference>
<evidence type="ECO:0000313" key="3">
    <source>
        <dbReference type="EMBL" id="GMI39631.1"/>
    </source>
</evidence>
<evidence type="ECO:0000256" key="1">
    <source>
        <dbReference type="SAM" id="MobiDB-lite"/>
    </source>
</evidence>
<feature type="region of interest" description="Disordered" evidence="1">
    <location>
        <begin position="1784"/>
        <end position="1850"/>
    </location>
</feature>
<dbReference type="GO" id="GO:0004843">
    <property type="term" value="F:cysteine-type deubiquitinase activity"/>
    <property type="evidence" value="ECO:0007669"/>
    <property type="project" value="InterPro"/>
</dbReference>
<comment type="caution">
    <text evidence="3">The sequence shown here is derived from an EMBL/GenBank/DDBJ whole genome shotgun (WGS) entry which is preliminary data.</text>
</comment>
<evidence type="ECO:0000259" key="2">
    <source>
        <dbReference type="PROSITE" id="PS50235"/>
    </source>
</evidence>
<gene>
    <name evidence="3" type="ORF">TrCOL_g10450</name>
</gene>
<dbReference type="OrthoDB" id="289038at2759"/>
<dbReference type="GO" id="GO:0005634">
    <property type="term" value="C:nucleus"/>
    <property type="evidence" value="ECO:0007669"/>
    <property type="project" value="TreeGrafter"/>
</dbReference>
<dbReference type="GO" id="GO:0016579">
    <property type="term" value="P:protein deubiquitination"/>
    <property type="evidence" value="ECO:0007669"/>
    <property type="project" value="InterPro"/>
</dbReference>
<dbReference type="SUPFAM" id="SSF54001">
    <property type="entry name" value="Cysteine proteinases"/>
    <property type="match status" value="1"/>
</dbReference>
<feature type="region of interest" description="Disordered" evidence="1">
    <location>
        <begin position="1"/>
        <end position="27"/>
    </location>
</feature>
<dbReference type="EMBL" id="BRYA01000107">
    <property type="protein sequence ID" value="GMI39631.1"/>
    <property type="molecule type" value="Genomic_DNA"/>
</dbReference>
<dbReference type="PROSITE" id="PS50235">
    <property type="entry name" value="USP_3"/>
    <property type="match status" value="1"/>
</dbReference>
<feature type="compositionally biased region" description="Basic and acidic residues" evidence="1">
    <location>
        <begin position="2192"/>
        <end position="2209"/>
    </location>
</feature>
<feature type="region of interest" description="Disordered" evidence="1">
    <location>
        <begin position="219"/>
        <end position="265"/>
    </location>
</feature>
<evidence type="ECO:0000313" key="4">
    <source>
        <dbReference type="Proteomes" id="UP001165065"/>
    </source>
</evidence>
<dbReference type="PANTHER" id="PTHR24006">
    <property type="entry name" value="UBIQUITIN CARBOXYL-TERMINAL HYDROLASE"/>
    <property type="match status" value="1"/>
</dbReference>
<feature type="compositionally biased region" description="Acidic residues" evidence="1">
    <location>
        <begin position="1832"/>
        <end position="1843"/>
    </location>
</feature>
<dbReference type="Gene3D" id="3.90.70.10">
    <property type="entry name" value="Cysteine proteinases"/>
    <property type="match status" value="2"/>
</dbReference>
<feature type="compositionally biased region" description="Basic and acidic residues" evidence="1">
    <location>
        <begin position="1822"/>
        <end position="1831"/>
    </location>
</feature>
<sequence>MASPTALTEDKIQSSTSTKPDTAPTSTPAAGLKVFASVKNMLETVQKVGWKDAVTSLEYAGDYITTCEHASTFVATYMQQIISILLDQDFVKLNSMPVERNCVEQSLQNAVKVIAKDLDRAVKSNSRSTLLTTLSMIFNPARLFYQKSKNSYNNSSSSSPSNDGFRCSLISSFTSMGGTANLVAYIKARPPSELLDSSKIGLETLNLLLLGAETSLKYCDTTTRPHTPPPPPPTSPYDTPPPTPERTAPTPATPSTPPAQPATDPLRANLSLITTKLIDILLTTPDSELKSLPQESISEVISTIQTLHTSLSPIPPIPTLPRNPSMNNIIYANLPPCPPREFYSDFIFPFTLNLLKSKSLPSRLYGWEFLTNLIKTAQCYRPPPVSYSVQGAGLEWANGTFTFANETKPDGSAKFIAEAPKYTMTAVNGKVLTLFRCQMRSNHKWWFISEADPEQPGTDKDVDYYQHKSSKYEEKMPPEVGWMISKCPEMALRDPPPFLTPIMRPDFETLEYQVAAFIISEDLLGLIFGSHLHREVLSRSQPIVNFLASMGKGARPSEVDAASFSLSIKHISHIWETGKNQGVMESDEIYKLLASLLPCLEEAQAEAMLTMIASTLKASSNLSSPSPLQRVGSFCEAVAKYKPSISSETTASLMDLMWATLVYPATTSNPLKAKKLLEDYFFSVMRSHHELRDVFIRRCIESLSTPLKSGAAVDESLTSTILSLFHSLMQSSPVDDVVEFVESSAKILDLLINETIQFLKRTVDNTSSSSKKYQTQNLSQRLAILRFIYGQSDNVSIEFIKLKECWELTASSVKLREELLSFLSEGSGFDYHLASSHLDTSYGPSSFPYTGTPDDFSSLKPAFSIKVCHEVFQSLICQGVAKKHDVVTVKGYESIKKIIDGLDDNKAFINSERQDSSEHLYKEFQELLWSIALTSDSDEVVDSAGSRLLNMYTQANGAKFVETVFQAMAQKLPHPPTVNRCMKLLTASMKCGLESQYEKIIYRLGAMNEIDCRAVVSSVPHGLKSAACKKSVTVELKWLDQNSAARKSVHPSYALQLHPLETLESVLRKIASLTDIAFNLFKPMCVMLKRSKPNINNTPIATSPYHTTMSELFVTDGTKIILMVRKQPEKSSQQYLLKKQYQGDSLDVNEFFGETKQSAKYFNLLLKNLEGLGDDDGGKEAKALTWDFLRSIQTNHTVVMEVKAAAGLVYSESGDCNWATLLSPKTLHKSVYTMQVIDFLLQPSNEIGNDTTMASKVLMEELAGFAVSFKKAFIATGGFSALLQFFIGDSKSDSAAKVGMGNAVALRVLKFCLFGDFVENKVKNSLLKNIKDPAPLLNKLAMAALGDSNENSLNISNDRVVLDAVEMLRLLLLSSQNLVSAFVKLKGNHAENLVMKLLLKKGGRGSGGAKIRETMHNLIIDVEALGIVGFGWFLKCLSGLGVEDDNVGEFFNVLKKLVKGNIVKSSSGEEKAVGPSAKLLADLGTRTCTKLIELGKDAKSGGNPAVLNGCLSLIRRLLETKVEGGGINCLGEGCELIAKARDSKAFLGRVVSTLEKLTLKSDGKARVLGSLVGLLFEDFLFAIGDKGKKPICTGEESRRCAFAVLLACARADATGSVVSVIIEKVGAMVDKGEAGLRNKYGFMVSSDGKSEGMMSGLKNQGCTCYMNSLLQQLFMMKDLRDSLCDAPISKKLRGGLGVGDEGGKGMVGKRLSIFWETGGSFDCKVTSFDGKTGMHTIKYDVQKRPRELGSMGAYGNYHQRTPNVSTDDMLRAWNLEEREVELFLTEGRPGRETGNFQQLKGGEKPHGEGRQGQGGGEMSGESEGKKDKGAEGEDAEGEDEETEDERKSRRMLEELQKTFVHLSKSEKRCYDPRSLVEASDCLRLEYEVWQQNDASEYQTKLLDSLEIALKKHAPKHCDYLTEKFRMGITKQKICKECGLKTNREEVVVNLEGPVRGRSEILELIEGYCSEELMDGDNKVSCEACDKKTDTILRTCISKLPKVLTVSLKRFDLDYTTFETVKLNSRMEFGTTLNMKKYTLEGFEMMDKYKAELKSKEKSGDVEGGGDEDEKQLEDSEENIAVDTSAIIDPLEALSDAGNEYKLSGVLVHAGVAQGGHYYSFIKDRDSGTWFKFDDDDVTPFDLANLETECFGGKMMKESKWPNGTVNNVETERYANALMLFYEKVEEDIGKGEKVEGKERVDKEKAEKDPGVASDSVSGKEAFESVVQKDNDTHIRYSYLFDAELSAFLRNIVLLGTQPQNTWSLVVPQSAIAFFFDIFLHGTTTNKNLKMWTDVLLKALGTNEEVCIWFCSELAERSKRKSGNWLRQVGSDCIDSGSREAGLKLIACGMRNCIEASKKEESKLMVWTESWKKQTAGLMMGGSGFAVPTTLMGDMAQFENWKTAGSSVGAILGFVNQLLEEFVMYSKDGVELLNFVEELTMTEGMREALVSSHAIGRVVTLLMREAAPGALKDAYPGCCLSGDAIELMRGGGTGGVGAHGQMIGYGAVGMTGIGGGGEDDINAALLGLFGALANVKGVHKAPISVGGTITDKAKAAFTEMWDSCRDGKVGMDLKSIENCMVLCGVQLNNVHAYQVSTILNKYDTVVESDGEKCLTLEGFLRYHKETVLTNEEQLRNDLNTFGFRRDLSKREEVFVKGDGSGLKLSVGILEAAALDTGGKSGGDFGELTEVGLMELQLWATCFRCDEGLAASVLAACFVGNPKGVGTLINNILVGLFDSIGQWNFTQTAVVYGKILTVLACIPDDFQEERLAVILQSKHEIKGVAVGLIPMAREFAMNNSRYANQTVHGDSKGPAYTYIDIIKRMRESQKVKDFMADEGRIAAWKWMEQWLTADIREGEGRGAGITGVEGGNNTFDSDSDEDIGPVLVEGAGVEAVNGRYGFSGIFDKVGKWTKEGTDMNGTMCLYRCKLNDDSRRWYISVVPRGRNPGTKDDEDYYQNYMTRGAGHGLLPPVNDWVPVLKHNGLGVAPGPTVVLAEAQVQAEGHSSNFGGGDDDDDIYEDVPELSYV</sequence>
<name>A0A9W7GBY1_9STRA</name>
<dbReference type="Proteomes" id="UP001165065">
    <property type="component" value="Unassembled WGS sequence"/>
</dbReference>
<protein>
    <recommendedName>
        <fullName evidence="2">USP domain-containing protein</fullName>
    </recommendedName>
</protein>
<dbReference type="GO" id="GO:0005829">
    <property type="term" value="C:cytosol"/>
    <property type="evidence" value="ECO:0007669"/>
    <property type="project" value="TreeGrafter"/>
</dbReference>
<feature type="compositionally biased region" description="Pro residues" evidence="1">
    <location>
        <begin position="226"/>
        <end position="244"/>
    </location>
</feature>
<dbReference type="Pfam" id="PF00443">
    <property type="entry name" value="UCH"/>
    <property type="match status" value="1"/>
</dbReference>
<reference evidence="4" key="1">
    <citation type="journal article" date="2023" name="Commun. Biol.">
        <title>Genome analysis of Parmales, the sister group of diatoms, reveals the evolutionary specialization of diatoms from phago-mixotrophs to photoautotrophs.</title>
        <authorList>
            <person name="Ban H."/>
            <person name="Sato S."/>
            <person name="Yoshikawa S."/>
            <person name="Yamada K."/>
            <person name="Nakamura Y."/>
            <person name="Ichinomiya M."/>
            <person name="Sato N."/>
            <person name="Blanc-Mathieu R."/>
            <person name="Endo H."/>
            <person name="Kuwata A."/>
            <person name="Ogata H."/>
        </authorList>
    </citation>
    <scope>NUCLEOTIDE SEQUENCE [LARGE SCALE GENOMIC DNA]</scope>
</reference>
<feature type="region of interest" description="Disordered" evidence="1">
    <location>
        <begin position="2055"/>
        <end position="2075"/>
    </location>
</feature>
<accession>A0A9W7GBY1</accession>
<dbReference type="InterPro" id="IPR018200">
    <property type="entry name" value="USP_CS"/>
</dbReference>
<keyword evidence="4" id="KW-1185">Reference proteome</keyword>
<feature type="region of interest" description="Disordered" evidence="1">
    <location>
        <begin position="2192"/>
        <end position="2216"/>
    </location>
</feature>
<feature type="domain" description="USP" evidence="2">
    <location>
        <begin position="1655"/>
        <end position="2184"/>
    </location>
</feature>
<dbReference type="InterPro" id="IPR001394">
    <property type="entry name" value="Peptidase_C19_UCH"/>
</dbReference>
<proteinExistence type="predicted"/>
<dbReference type="InterPro" id="IPR028889">
    <property type="entry name" value="USP"/>
</dbReference>
<dbReference type="InterPro" id="IPR038765">
    <property type="entry name" value="Papain-like_cys_pep_sf"/>
</dbReference>
<organism evidence="3 4">
    <name type="scientific">Triparma columacea</name>
    <dbReference type="NCBI Taxonomy" id="722753"/>
    <lineage>
        <taxon>Eukaryota</taxon>
        <taxon>Sar</taxon>
        <taxon>Stramenopiles</taxon>
        <taxon>Ochrophyta</taxon>
        <taxon>Bolidophyceae</taxon>
        <taxon>Parmales</taxon>
        <taxon>Triparmaceae</taxon>
        <taxon>Triparma</taxon>
    </lineage>
</organism>
<feature type="compositionally biased region" description="Acidic residues" evidence="1">
    <location>
        <begin position="2063"/>
        <end position="2075"/>
    </location>
</feature>